<reference evidence="5 6" key="1">
    <citation type="submission" date="2010-10" db="EMBL/GenBank/DDBJ databases">
        <authorList>
            <consortium name="The Broad Institute Genome Sequencing Platform"/>
            <person name="Ward D."/>
            <person name="Earl A."/>
            <person name="Feldgarden M."/>
            <person name="Young S.K."/>
            <person name="Gargeya S."/>
            <person name="Zeng Q."/>
            <person name="Alvarado L."/>
            <person name="Berlin A."/>
            <person name="Bochicchio J."/>
            <person name="Chapman S.B."/>
            <person name="Chen Z."/>
            <person name="Freedman E."/>
            <person name="Gellesch M."/>
            <person name="Goldberg J."/>
            <person name="Griggs A."/>
            <person name="Gujja S."/>
            <person name="Heilman E."/>
            <person name="Heiman D."/>
            <person name="Howarth C."/>
            <person name="Mehta T."/>
            <person name="Neiman D."/>
            <person name="Pearson M."/>
            <person name="Roberts A."/>
            <person name="Saif S."/>
            <person name="Shea T."/>
            <person name="Shenoy N."/>
            <person name="Sisk P."/>
            <person name="Stolte C."/>
            <person name="Sykes S."/>
            <person name="White J."/>
            <person name="Yandava C."/>
            <person name="Allen-Vercoe E."/>
            <person name="Sibley C."/>
            <person name="Ambrose C.E."/>
            <person name="Strauss J."/>
            <person name="Daigneault M."/>
            <person name="Haas B."/>
            <person name="Nusbaum C."/>
            <person name="Birren B."/>
        </authorList>
    </citation>
    <scope>NUCLEOTIDE SEQUENCE [LARGE SCALE GENOMIC DNA]</scope>
    <source>
        <strain evidence="5 6">3_1_6</strain>
    </source>
</reference>
<dbReference type="Proteomes" id="UP000006034">
    <property type="component" value="Unassembled WGS sequence"/>
</dbReference>
<dbReference type="HOGENOM" id="CLU_052470_0_0_7"/>
<feature type="signal peptide" evidence="3">
    <location>
        <begin position="1"/>
        <end position="21"/>
    </location>
</feature>
<proteinExistence type="predicted"/>
<feature type="compositionally biased region" description="Polar residues" evidence="1">
    <location>
        <begin position="148"/>
        <end position="164"/>
    </location>
</feature>
<evidence type="ECO:0000259" key="4">
    <source>
        <dbReference type="SMART" id="SM00978"/>
    </source>
</evidence>
<evidence type="ECO:0000313" key="5">
    <source>
        <dbReference type="EMBL" id="EFV42679.1"/>
    </source>
</evidence>
<keyword evidence="3" id="KW-0732">Signal</keyword>
<dbReference type="OrthoDB" id="5297955at2"/>
<dbReference type="STRING" id="563192.HMPREF0179_03515"/>
<keyword evidence="2" id="KW-0812">Transmembrane</keyword>
<comment type="caution">
    <text evidence="5">The sequence shown here is derived from an EMBL/GenBank/DDBJ whole genome shotgun (WGS) entry which is preliminary data.</text>
</comment>
<feature type="compositionally biased region" description="Polar residues" evidence="1">
    <location>
        <begin position="177"/>
        <end position="186"/>
    </location>
</feature>
<feature type="region of interest" description="Disordered" evidence="1">
    <location>
        <begin position="135"/>
        <end position="191"/>
    </location>
</feature>
<dbReference type="InterPro" id="IPR032710">
    <property type="entry name" value="NTF2-like_dom_sf"/>
</dbReference>
<dbReference type="Pfam" id="PF04280">
    <property type="entry name" value="Tim44"/>
    <property type="match status" value="1"/>
</dbReference>
<feature type="compositionally biased region" description="Polar residues" evidence="1">
    <location>
        <begin position="53"/>
        <end position="74"/>
    </location>
</feature>
<dbReference type="Gene3D" id="3.10.450.240">
    <property type="match status" value="1"/>
</dbReference>
<feature type="domain" description="Tim44-like" evidence="4">
    <location>
        <begin position="183"/>
        <end position="314"/>
    </location>
</feature>
<dbReference type="RefSeq" id="WP_005030450.1">
    <property type="nucleotide sequence ID" value="NZ_KE150238.1"/>
</dbReference>
<dbReference type="SMART" id="SM00978">
    <property type="entry name" value="Tim44"/>
    <property type="match status" value="1"/>
</dbReference>
<keyword evidence="2" id="KW-1133">Transmembrane helix</keyword>
<sequence>MPKSFYACLSAVLVLVMLAFAYGEADAARIGGGRSFGGRPSMSQPYTKPLPSNPSSSFNQQTNRQSQQMANSAAPSRGLFGGMGGMLGGLLAGSLLGSLLFGGGFNGGGFLDIILIGGLLFLAFKFFSRRRAATQGAGQPNAGGFDSLRSTPGSDSTHQRTAAPQSGKGGFDWEALTTPSSGQQPLYQDEPKKPAGFDEEEFLRGAKAAYTRLNNAWDKRDLSDIAQFSTPAFQKEIQQQAAEDKTPGNTEIMLVNASLLSVDTVGDEQIAQVYFNVLLREDPSQEAPIDVREIWHFVRPASGDGTWKLDGIQQVENV</sequence>
<keyword evidence="6" id="KW-1185">Reference proteome</keyword>
<protein>
    <recommendedName>
        <fullName evidence="4">Tim44-like domain-containing protein</fullName>
    </recommendedName>
</protein>
<dbReference type="AlphaFoldDB" id="E5YBE2"/>
<name>E5YBE2_BILW3</name>
<organism evidence="5 6">
    <name type="scientific">Bilophila wadsworthia (strain 3_1_6)</name>
    <dbReference type="NCBI Taxonomy" id="563192"/>
    <lineage>
        <taxon>Bacteria</taxon>
        <taxon>Pseudomonadati</taxon>
        <taxon>Thermodesulfobacteriota</taxon>
        <taxon>Desulfovibrionia</taxon>
        <taxon>Desulfovibrionales</taxon>
        <taxon>Desulfovibrionaceae</taxon>
        <taxon>Bilophila</taxon>
    </lineage>
</organism>
<dbReference type="PANTHER" id="PTHR41542">
    <property type="entry name" value="BLL5807 PROTEIN"/>
    <property type="match status" value="1"/>
</dbReference>
<dbReference type="PANTHER" id="PTHR41542:SF1">
    <property type="entry name" value="BLL5807 PROTEIN"/>
    <property type="match status" value="1"/>
</dbReference>
<reference evidence="5 6" key="2">
    <citation type="submission" date="2013-04" db="EMBL/GenBank/DDBJ databases">
        <title>The Genome Sequence of Bilophila wadsworthia 3_1_6.</title>
        <authorList>
            <consortium name="The Broad Institute Genomics Platform"/>
            <person name="Earl A."/>
            <person name="Ward D."/>
            <person name="Feldgarden M."/>
            <person name="Gevers D."/>
            <person name="Sibley C."/>
            <person name="Strauss J."/>
            <person name="Allen-Vercoe E."/>
            <person name="Walker B."/>
            <person name="Young S."/>
            <person name="Zeng Q."/>
            <person name="Gargeya S."/>
            <person name="Fitzgerald M."/>
            <person name="Haas B."/>
            <person name="Abouelleil A."/>
            <person name="Allen A.W."/>
            <person name="Alvarado L."/>
            <person name="Arachchi H.M."/>
            <person name="Berlin A.M."/>
            <person name="Chapman S.B."/>
            <person name="Gainer-Dewar J."/>
            <person name="Goldberg J."/>
            <person name="Griggs A."/>
            <person name="Gujja S."/>
            <person name="Hansen M."/>
            <person name="Howarth C."/>
            <person name="Imamovic A."/>
            <person name="Ireland A."/>
            <person name="Larimer J."/>
            <person name="McCowan C."/>
            <person name="Murphy C."/>
            <person name="Pearson M."/>
            <person name="Poon T.W."/>
            <person name="Priest M."/>
            <person name="Roberts A."/>
            <person name="Saif S."/>
            <person name="Shea T."/>
            <person name="Sisk P."/>
            <person name="Sykes S."/>
            <person name="Wortman J."/>
            <person name="Nusbaum C."/>
            <person name="Birren B."/>
        </authorList>
    </citation>
    <scope>NUCLEOTIDE SEQUENCE [LARGE SCALE GENOMIC DNA]</scope>
    <source>
        <strain evidence="5 6">3_1_6</strain>
    </source>
</reference>
<gene>
    <name evidence="5" type="ORF">HMPREF0179_03515</name>
</gene>
<accession>E5YBE2</accession>
<dbReference type="InterPro" id="IPR007379">
    <property type="entry name" value="Tim44-like_dom"/>
</dbReference>
<evidence type="ECO:0000256" key="1">
    <source>
        <dbReference type="SAM" id="MobiDB-lite"/>
    </source>
</evidence>
<feature type="transmembrane region" description="Helical" evidence="2">
    <location>
        <begin position="79"/>
        <end position="102"/>
    </location>
</feature>
<dbReference type="eggNOG" id="COG4395">
    <property type="taxonomic scope" value="Bacteria"/>
</dbReference>
<keyword evidence="2" id="KW-0472">Membrane</keyword>
<dbReference type="GeneID" id="78085113"/>
<dbReference type="EMBL" id="ADCP02000001">
    <property type="protein sequence ID" value="EFV42679.1"/>
    <property type="molecule type" value="Genomic_DNA"/>
</dbReference>
<dbReference type="SUPFAM" id="SSF54427">
    <property type="entry name" value="NTF2-like"/>
    <property type="match status" value="1"/>
</dbReference>
<feature type="chain" id="PRO_5003201120" description="Tim44-like domain-containing protein" evidence="3">
    <location>
        <begin position="22"/>
        <end position="318"/>
    </location>
</feature>
<evidence type="ECO:0000313" key="6">
    <source>
        <dbReference type="Proteomes" id="UP000006034"/>
    </source>
</evidence>
<feature type="region of interest" description="Disordered" evidence="1">
    <location>
        <begin position="41"/>
        <end position="74"/>
    </location>
</feature>
<feature type="transmembrane region" description="Helical" evidence="2">
    <location>
        <begin position="109"/>
        <end position="127"/>
    </location>
</feature>
<evidence type="ECO:0000256" key="2">
    <source>
        <dbReference type="SAM" id="Phobius"/>
    </source>
</evidence>
<evidence type="ECO:0000256" key="3">
    <source>
        <dbReference type="SAM" id="SignalP"/>
    </source>
</evidence>